<dbReference type="SUPFAM" id="SSF103481">
    <property type="entry name" value="Multidrug resistance efflux transporter EmrE"/>
    <property type="match status" value="2"/>
</dbReference>
<feature type="transmembrane region" description="Helical" evidence="6">
    <location>
        <begin position="194"/>
        <end position="215"/>
    </location>
</feature>
<dbReference type="RefSeq" id="WP_381421719.1">
    <property type="nucleotide sequence ID" value="NZ_JBHSDH010000013.1"/>
</dbReference>
<organism evidence="8 9">
    <name type="scientific">Sphingorhabdus arenilitoris</name>
    <dbReference type="NCBI Taxonomy" id="1490041"/>
    <lineage>
        <taxon>Bacteria</taxon>
        <taxon>Pseudomonadati</taxon>
        <taxon>Pseudomonadota</taxon>
        <taxon>Alphaproteobacteria</taxon>
        <taxon>Sphingomonadales</taxon>
        <taxon>Sphingomonadaceae</taxon>
        <taxon>Sphingorhabdus</taxon>
    </lineage>
</organism>
<dbReference type="PANTHER" id="PTHR22911:SF6">
    <property type="entry name" value="SOLUTE CARRIER FAMILY 35 MEMBER G1"/>
    <property type="match status" value="1"/>
</dbReference>
<keyword evidence="4 6" id="KW-1133">Transmembrane helix</keyword>
<keyword evidence="5 6" id="KW-0472">Membrane</keyword>
<comment type="subcellular location">
    <subcellularLocation>
        <location evidence="1">Membrane</location>
        <topology evidence="1">Multi-pass membrane protein</topology>
    </subcellularLocation>
</comment>
<evidence type="ECO:0000259" key="7">
    <source>
        <dbReference type="Pfam" id="PF00892"/>
    </source>
</evidence>
<evidence type="ECO:0000256" key="5">
    <source>
        <dbReference type="ARBA" id="ARBA00023136"/>
    </source>
</evidence>
<feature type="transmembrane region" description="Helical" evidence="6">
    <location>
        <begin position="248"/>
        <end position="270"/>
    </location>
</feature>
<evidence type="ECO:0000313" key="9">
    <source>
        <dbReference type="Proteomes" id="UP001595887"/>
    </source>
</evidence>
<dbReference type="InterPro" id="IPR000620">
    <property type="entry name" value="EamA_dom"/>
</dbReference>
<evidence type="ECO:0000256" key="3">
    <source>
        <dbReference type="ARBA" id="ARBA00022692"/>
    </source>
</evidence>
<dbReference type="EMBL" id="JBHSDH010000013">
    <property type="protein sequence ID" value="MFC4291659.1"/>
    <property type="molecule type" value="Genomic_DNA"/>
</dbReference>
<evidence type="ECO:0000256" key="2">
    <source>
        <dbReference type="ARBA" id="ARBA00009853"/>
    </source>
</evidence>
<dbReference type="Pfam" id="PF00892">
    <property type="entry name" value="EamA"/>
    <property type="match status" value="2"/>
</dbReference>
<feature type="transmembrane region" description="Helical" evidence="6">
    <location>
        <begin position="276"/>
        <end position="294"/>
    </location>
</feature>
<accession>A0ABV8RFE5</accession>
<dbReference type="InterPro" id="IPR037185">
    <property type="entry name" value="EmrE-like"/>
</dbReference>
<feature type="transmembrane region" description="Helical" evidence="6">
    <location>
        <begin position="53"/>
        <end position="70"/>
    </location>
</feature>
<proteinExistence type="inferred from homology"/>
<feature type="transmembrane region" description="Helical" evidence="6">
    <location>
        <begin position="91"/>
        <end position="108"/>
    </location>
</feature>
<gene>
    <name evidence="8" type="ORF">ACFOWX_04435</name>
</gene>
<feature type="transmembrane region" description="Helical" evidence="6">
    <location>
        <begin position="160"/>
        <end position="182"/>
    </location>
</feature>
<comment type="similarity">
    <text evidence="2">Belongs to the drug/metabolite transporter (DMT) superfamily. 10 TMS drug/metabolite exporter (DME) (TC 2.A.7.3) family.</text>
</comment>
<evidence type="ECO:0000313" key="8">
    <source>
        <dbReference type="EMBL" id="MFC4291659.1"/>
    </source>
</evidence>
<reference evidence="9" key="1">
    <citation type="journal article" date="2019" name="Int. J. Syst. Evol. Microbiol.">
        <title>The Global Catalogue of Microorganisms (GCM) 10K type strain sequencing project: providing services to taxonomists for standard genome sequencing and annotation.</title>
        <authorList>
            <consortium name="The Broad Institute Genomics Platform"/>
            <consortium name="The Broad Institute Genome Sequencing Center for Infectious Disease"/>
            <person name="Wu L."/>
            <person name="Ma J."/>
        </authorList>
    </citation>
    <scope>NUCLEOTIDE SEQUENCE [LARGE SCALE GENOMIC DNA]</scope>
    <source>
        <strain evidence="9">CECT 8531</strain>
    </source>
</reference>
<protein>
    <submittedName>
        <fullName evidence="8">DMT family transporter</fullName>
    </submittedName>
</protein>
<feature type="transmembrane region" description="Helical" evidence="6">
    <location>
        <begin position="18"/>
        <end position="41"/>
    </location>
</feature>
<dbReference type="PANTHER" id="PTHR22911">
    <property type="entry name" value="ACYL-MALONYL CONDENSING ENZYME-RELATED"/>
    <property type="match status" value="1"/>
</dbReference>
<feature type="transmembrane region" description="Helical" evidence="6">
    <location>
        <begin position="221"/>
        <end position="241"/>
    </location>
</feature>
<keyword evidence="9" id="KW-1185">Reference proteome</keyword>
<dbReference type="Proteomes" id="UP001595887">
    <property type="component" value="Unassembled WGS sequence"/>
</dbReference>
<feature type="domain" description="EamA" evidence="7">
    <location>
        <begin position="163"/>
        <end position="292"/>
    </location>
</feature>
<name>A0ABV8RFE5_9SPHN</name>
<evidence type="ECO:0000256" key="1">
    <source>
        <dbReference type="ARBA" id="ARBA00004141"/>
    </source>
</evidence>
<feature type="transmembrane region" description="Helical" evidence="6">
    <location>
        <begin position="137"/>
        <end position="154"/>
    </location>
</feature>
<comment type="caution">
    <text evidence="8">The sequence shown here is derived from an EMBL/GenBank/DDBJ whole genome shotgun (WGS) entry which is preliminary data.</text>
</comment>
<keyword evidence="3 6" id="KW-0812">Transmembrane</keyword>
<evidence type="ECO:0000256" key="6">
    <source>
        <dbReference type="SAM" id="Phobius"/>
    </source>
</evidence>
<feature type="transmembrane region" description="Helical" evidence="6">
    <location>
        <begin position="114"/>
        <end position="130"/>
    </location>
</feature>
<evidence type="ECO:0000256" key="4">
    <source>
        <dbReference type="ARBA" id="ARBA00022989"/>
    </source>
</evidence>
<feature type="domain" description="EamA" evidence="7">
    <location>
        <begin position="20"/>
        <end position="153"/>
    </location>
</feature>
<sequence>MKPGIPQTPPLEWPNNRILFGIMLRLLAMAALGIMFALVKLANDAGVHVGESLFWRQLTGLPVVIVWLWWNNDLTAIKTHRPSLHAIRMTLGLTAMALNFWAMTLLPMAEATTLSFATPIFATVLAALLLREQTGRYRWAAVMAGFAGILFATRPGGSDIAPFGALVGLSGALLTASVSIQLRRMTRSETTGAIVFWFSLSSLLPLGLIMFFVAKAHSAEAWTYLAGLSFAGACAQILLTAALRHAPVAAVMTMDYSGLLWSVLLGYFIFANIPGPGVWVGAPIIICAGIVIAWREHFLARKAAKG</sequence>